<dbReference type="Gene3D" id="1.25.40.390">
    <property type="match status" value="1"/>
</dbReference>
<organism evidence="8 9">
    <name type="scientific">Niabella ginsenosidivorans</name>
    <dbReference type="NCBI Taxonomy" id="1176587"/>
    <lineage>
        <taxon>Bacteria</taxon>
        <taxon>Pseudomonadati</taxon>
        <taxon>Bacteroidota</taxon>
        <taxon>Chitinophagia</taxon>
        <taxon>Chitinophagales</taxon>
        <taxon>Chitinophagaceae</taxon>
        <taxon>Niabella</taxon>
    </lineage>
</organism>
<dbReference type="Pfam" id="PF14322">
    <property type="entry name" value="SusD-like_3"/>
    <property type="match status" value="1"/>
</dbReference>
<evidence type="ECO:0000256" key="3">
    <source>
        <dbReference type="ARBA" id="ARBA00022729"/>
    </source>
</evidence>
<feature type="domain" description="SusD-like N-terminal" evidence="7">
    <location>
        <begin position="91"/>
        <end position="222"/>
    </location>
</feature>
<feature type="domain" description="RagB/SusD" evidence="6">
    <location>
        <begin position="338"/>
        <end position="687"/>
    </location>
</feature>
<name>A0A1A9I2N7_9BACT</name>
<keyword evidence="5" id="KW-0998">Cell outer membrane</keyword>
<dbReference type="RefSeq" id="WP_067756779.1">
    <property type="nucleotide sequence ID" value="NZ_CP015772.1"/>
</dbReference>
<dbReference type="InterPro" id="IPR012944">
    <property type="entry name" value="SusD_RagB_dom"/>
</dbReference>
<dbReference type="STRING" id="1176587.A8C56_13100"/>
<dbReference type="InterPro" id="IPR033985">
    <property type="entry name" value="SusD-like_N"/>
</dbReference>
<dbReference type="PROSITE" id="PS51257">
    <property type="entry name" value="PROKAR_LIPOPROTEIN"/>
    <property type="match status" value="1"/>
</dbReference>
<dbReference type="OrthoDB" id="5694214at2"/>
<accession>A0A1A9I2N7</accession>
<evidence type="ECO:0000256" key="1">
    <source>
        <dbReference type="ARBA" id="ARBA00004442"/>
    </source>
</evidence>
<dbReference type="KEGG" id="nia:A8C56_13100"/>
<sequence length="688" mass="76438">MKTKSIFLIIAMAGVAVSFFSCKKFLDIPPQNIVQEQDLFANNDAMKLYMSRMYSQMPFEDFKYSPARQFFDDWLVTPGTNEGSSLGRDAGEAMTSEGWARNGAYWGRAFNLLRDANTLLENLPNYKANFSDAEYNDYIGEAYFARAMVFYALAKRYGGVPLVTRVLQYPENDAAALEVPRSTEEETWNQVLADFDKAVENLPETSPVKGYSNKYVALGFKSEAMLFAGSVAKYNRTTGFGQKTKVRVIGFDPGTAAAASKKYFTEAFKAAEQIIVSGKYSLYKKNWAANNKEAQYQNMVDMFFDASSPENIYTKDYSWPDLAHGYDAYNIPRQLMGGNGYSAGNCPTLDFVELFDGIAKNPDGTIKVLDANGKYILFDKITDIFANAEPRLRANVILPGDIFKGEVIDIRRGIFTGSVAGGIAPLRTVNGATNYSIGGPQTYNQVDAYTAKGAFAGKKSLFLSQNGTTHEVVTLPDGTKMNGGGKSGPFGTSDMTAAFTGFTVRKWLNPDLPQELVLEGRSEQSFILMRYAEVLLNAAEAASELSLAGESSVDGHDLLPVAYEAIRDIRERAGADPLSGPGDVDGQSGLMLIRKERRKELAFENKILWDIRRWRTQHSDRLNGFTQSDGAYYRGLYPFYSSVANKYFFDAGFEEARKRFRITEQEYYFLIPGGEVAKSPVIDQQPGR</sequence>
<keyword evidence="9" id="KW-1185">Reference proteome</keyword>
<evidence type="ECO:0000256" key="2">
    <source>
        <dbReference type="ARBA" id="ARBA00006275"/>
    </source>
</evidence>
<dbReference type="SUPFAM" id="SSF48452">
    <property type="entry name" value="TPR-like"/>
    <property type="match status" value="1"/>
</dbReference>
<dbReference type="Proteomes" id="UP000077667">
    <property type="component" value="Chromosome"/>
</dbReference>
<reference evidence="8 9" key="1">
    <citation type="submission" date="2016-05" db="EMBL/GenBank/DDBJ databases">
        <title>Niabella ginsenosidivorans BS26 whole genome sequencing.</title>
        <authorList>
            <person name="Im W.T."/>
            <person name="Siddiqi M.Z."/>
        </authorList>
    </citation>
    <scope>NUCLEOTIDE SEQUENCE [LARGE SCALE GENOMIC DNA]</scope>
    <source>
        <strain evidence="8 9">BS26</strain>
    </source>
</reference>
<comment type="similarity">
    <text evidence="2">Belongs to the SusD family.</text>
</comment>
<proteinExistence type="inferred from homology"/>
<protein>
    <recommendedName>
        <fullName evidence="10">Glycan metabolism protein RagB</fullName>
    </recommendedName>
</protein>
<dbReference type="InterPro" id="IPR011990">
    <property type="entry name" value="TPR-like_helical_dom_sf"/>
</dbReference>
<evidence type="ECO:0000313" key="8">
    <source>
        <dbReference type="EMBL" id="ANH81793.1"/>
    </source>
</evidence>
<evidence type="ECO:0000313" key="9">
    <source>
        <dbReference type="Proteomes" id="UP000077667"/>
    </source>
</evidence>
<evidence type="ECO:0000259" key="6">
    <source>
        <dbReference type="Pfam" id="PF07980"/>
    </source>
</evidence>
<dbReference type="EMBL" id="CP015772">
    <property type="protein sequence ID" value="ANH81793.1"/>
    <property type="molecule type" value="Genomic_DNA"/>
</dbReference>
<dbReference type="AlphaFoldDB" id="A0A1A9I2N7"/>
<evidence type="ECO:0000259" key="7">
    <source>
        <dbReference type="Pfam" id="PF14322"/>
    </source>
</evidence>
<dbReference type="GO" id="GO:0009279">
    <property type="term" value="C:cell outer membrane"/>
    <property type="evidence" value="ECO:0007669"/>
    <property type="project" value="UniProtKB-SubCell"/>
</dbReference>
<evidence type="ECO:0000256" key="4">
    <source>
        <dbReference type="ARBA" id="ARBA00023136"/>
    </source>
</evidence>
<comment type="subcellular location">
    <subcellularLocation>
        <location evidence="1">Cell outer membrane</location>
    </subcellularLocation>
</comment>
<dbReference type="Pfam" id="PF07980">
    <property type="entry name" value="SusD_RagB"/>
    <property type="match status" value="1"/>
</dbReference>
<keyword evidence="3" id="KW-0732">Signal</keyword>
<keyword evidence="4" id="KW-0472">Membrane</keyword>
<gene>
    <name evidence="8" type="ORF">A8C56_13100</name>
</gene>
<evidence type="ECO:0008006" key="10">
    <source>
        <dbReference type="Google" id="ProtNLM"/>
    </source>
</evidence>
<evidence type="ECO:0000256" key="5">
    <source>
        <dbReference type="ARBA" id="ARBA00023237"/>
    </source>
</evidence>